<protein>
    <recommendedName>
        <fullName evidence="11">Metalloendopeptidase</fullName>
        <ecNumber evidence="11">3.4.24.-</ecNumber>
    </recommendedName>
</protein>
<dbReference type="FunFam" id="3.40.390.10:FF:000015">
    <property type="entry name" value="Meprin A subunit"/>
    <property type="match status" value="1"/>
</dbReference>
<dbReference type="SUPFAM" id="SSF55486">
    <property type="entry name" value="Metalloproteases ('zincins'), catalytic domain"/>
    <property type="match status" value="1"/>
</dbReference>
<feature type="signal peptide" evidence="11">
    <location>
        <begin position="1"/>
        <end position="19"/>
    </location>
</feature>
<dbReference type="PROSITE" id="PS51864">
    <property type="entry name" value="ASTACIN"/>
    <property type="match status" value="1"/>
</dbReference>
<dbReference type="AlphaFoldDB" id="A0A7R8WJ11"/>
<proteinExistence type="predicted"/>
<reference evidence="12" key="1">
    <citation type="submission" date="2020-11" db="EMBL/GenBank/DDBJ databases">
        <authorList>
            <person name="Tran Van P."/>
        </authorList>
    </citation>
    <scope>NUCLEOTIDE SEQUENCE</scope>
</reference>
<dbReference type="SMART" id="SM00235">
    <property type="entry name" value="ZnMc"/>
    <property type="match status" value="1"/>
</dbReference>
<keyword evidence="9" id="KW-0325">Glycoprotein</keyword>
<dbReference type="OrthoDB" id="291007at2759"/>
<keyword evidence="3 11" id="KW-0732">Signal</keyword>
<keyword evidence="2 10" id="KW-0479">Metal-binding</keyword>
<accession>A0A7R8WJ11</accession>
<dbReference type="PRINTS" id="PR00480">
    <property type="entry name" value="ASTACIN"/>
</dbReference>
<feature type="binding site" evidence="10">
    <location>
        <position position="148"/>
    </location>
    <ligand>
        <name>Zn(2+)</name>
        <dbReference type="ChEBI" id="CHEBI:29105"/>
        <note>catalytic</note>
    </ligand>
</feature>
<keyword evidence="5 10" id="KW-0862">Zinc</keyword>
<keyword evidence="8" id="KW-1015">Disulfide bond</keyword>
<dbReference type="GO" id="GO:0008270">
    <property type="term" value="F:zinc ion binding"/>
    <property type="evidence" value="ECO:0007669"/>
    <property type="project" value="UniProtKB-UniRule"/>
</dbReference>
<evidence type="ECO:0000256" key="6">
    <source>
        <dbReference type="ARBA" id="ARBA00023049"/>
    </source>
</evidence>
<dbReference type="PANTHER" id="PTHR10127">
    <property type="entry name" value="DISCOIDIN, CUB, EGF, LAMININ , AND ZINC METALLOPROTEASE DOMAIN CONTAINING"/>
    <property type="match status" value="1"/>
</dbReference>
<evidence type="ECO:0000256" key="1">
    <source>
        <dbReference type="ARBA" id="ARBA00022670"/>
    </source>
</evidence>
<dbReference type="EC" id="3.4.24.-" evidence="11"/>
<evidence type="ECO:0000256" key="8">
    <source>
        <dbReference type="ARBA" id="ARBA00023157"/>
    </source>
</evidence>
<organism evidence="12">
    <name type="scientific">Cyprideis torosa</name>
    <dbReference type="NCBI Taxonomy" id="163714"/>
    <lineage>
        <taxon>Eukaryota</taxon>
        <taxon>Metazoa</taxon>
        <taxon>Ecdysozoa</taxon>
        <taxon>Arthropoda</taxon>
        <taxon>Crustacea</taxon>
        <taxon>Oligostraca</taxon>
        <taxon>Ostracoda</taxon>
        <taxon>Podocopa</taxon>
        <taxon>Podocopida</taxon>
        <taxon>Cytherocopina</taxon>
        <taxon>Cytheroidea</taxon>
        <taxon>Cytherideidae</taxon>
        <taxon>Cyprideis</taxon>
    </lineage>
</organism>
<comment type="cofactor">
    <cofactor evidence="10 11">
        <name>Zn(2+)</name>
        <dbReference type="ChEBI" id="CHEBI:29105"/>
    </cofactor>
    <text evidence="10 11">Binds 1 zinc ion per subunit.</text>
</comment>
<evidence type="ECO:0000256" key="9">
    <source>
        <dbReference type="ARBA" id="ARBA00023180"/>
    </source>
</evidence>
<dbReference type="PANTHER" id="PTHR10127:SF780">
    <property type="entry name" value="METALLOENDOPEPTIDASE"/>
    <property type="match status" value="1"/>
</dbReference>
<dbReference type="GO" id="GO:0004222">
    <property type="term" value="F:metalloendopeptidase activity"/>
    <property type="evidence" value="ECO:0007669"/>
    <property type="project" value="UniProtKB-UniRule"/>
</dbReference>
<dbReference type="Pfam" id="PF01400">
    <property type="entry name" value="Astacin"/>
    <property type="match status" value="1"/>
</dbReference>
<evidence type="ECO:0000256" key="7">
    <source>
        <dbReference type="ARBA" id="ARBA00023145"/>
    </source>
</evidence>
<dbReference type="InterPro" id="IPR006026">
    <property type="entry name" value="Peptidase_Metallo"/>
</dbReference>
<dbReference type="GO" id="GO:0006508">
    <property type="term" value="P:proteolysis"/>
    <property type="evidence" value="ECO:0007669"/>
    <property type="project" value="UniProtKB-KW"/>
</dbReference>
<feature type="chain" id="PRO_5040558281" description="Metalloendopeptidase" evidence="11">
    <location>
        <begin position="20"/>
        <end position="250"/>
    </location>
</feature>
<evidence type="ECO:0000256" key="11">
    <source>
        <dbReference type="RuleBase" id="RU361183"/>
    </source>
</evidence>
<name>A0A7R8WJ11_9CRUS</name>
<evidence type="ECO:0000256" key="4">
    <source>
        <dbReference type="ARBA" id="ARBA00022801"/>
    </source>
</evidence>
<dbReference type="EMBL" id="OB663497">
    <property type="protein sequence ID" value="CAD7231421.1"/>
    <property type="molecule type" value="Genomic_DNA"/>
</dbReference>
<dbReference type="CDD" id="cd04280">
    <property type="entry name" value="ZnMc_astacin_like"/>
    <property type="match status" value="1"/>
</dbReference>
<evidence type="ECO:0000256" key="5">
    <source>
        <dbReference type="ARBA" id="ARBA00022833"/>
    </source>
</evidence>
<evidence type="ECO:0000256" key="3">
    <source>
        <dbReference type="ARBA" id="ARBA00022729"/>
    </source>
</evidence>
<feature type="binding site" evidence="10">
    <location>
        <position position="158"/>
    </location>
    <ligand>
        <name>Zn(2+)</name>
        <dbReference type="ChEBI" id="CHEBI:29105"/>
        <note>catalytic</note>
    </ligand>
</feature>
<keyword evidence="4 10" id="KW-0378">Hydrolase</keyword>
<evidence type="ECO:0000256" key="2">
    <source>
        <dbReference type="ARBA" id="ARBA00022723"/>
    </source>
</evidence>
<gene>
    <name evidence="12" type="ORF">CTOB1V02_LOCUS9268</name>
</gene>
<dbReference type="InterPro" id="IPR024079">
    <property type="entry name" value="MetalloPept_cat_dom_sf"/>
</dbReference>
<keyword evidence="7" id="KW-0865">Zymogen</keyword>
<keyword evidence="6 10" id="KW-0482">Metalloprotease</keyword>
<dbReference type="InterPro" id="IPR034035">
    <property type="entry name" value="Astacin-like_dom"/>
</dbReference>
<feature type="active site" evidence="10">
    <location>
        <position position="149"/>
    </location>
</feature>
<dbReference type="InterPro" id="IPR001506">
    <property type="entry name" value="Peptidase_M12A"/>
</dbReference>
<dbReference type="Gene3D" id="3.40.390.10">
    <property type="entry name" value="Collagenase (Catalytic Domain)"/>
    <property type="match status" value="1"/>
</dbReference>
<evidence type="ECO:0000313" key="12">
    <source>
        <dbReference type="EMBL" id="CAD7231421.1"/>
    </source>
</evidence>
<comment type="caution">
    <text evidence="10">Lacks conserved residue(s) required for the propagation of feature annotation.</text>
</comment>
<feature type="binding site" evidence="10">
    <location>
        <position position="152"/>
    </location>
    <ligand>
        <name>Zn(2+)</name>
        <dbReference type="ChEBI" id="CHEBI:29105"/>
        <note>catalytic</note>
    </ligand>
</feature>
<sequence length="250" mass="28615">MEVFQIVLFGFLLGSFASAAPTNSGQETPLEDDQELFEGDIKLPAEFDRAAMNFHYFQNWFSRWPFKTVPYVISSSFSSTEKSQILKAMEEFHKHTCVRFVPRFLQLHYLSIKKLDGCWSYVGKNFFPGPQDLSLGLGCLTSLGTPVHELMHAIGFWHEQSRPDRDDYVTIHWDQIPDAYESNFEKLASAQVNSFGSAYDFDSVMHYSKYAFAIGSLPTITAIDDPNRQLGQRDGFSEQDIIQINKLYNC</sequence>
<evidence type="ECO:0000256" key="10">
    <source>
        <dbReference type="PROSITE-ProRule" id="PRU01211"/>
    </source>
</evidence>
<keyword evidence="1 10" id="KW-0645">Protease</keyword>